<comment type="similarity">
    <text evidence="1">Belongs to the short-chain dehydrogenases/reductases (SDR) family.</text>
</comment>
<reference evidence="3 4" key="1">
    <citation type="submission" date="2018-08" db="EMBL/GenBank/DDBJ databases">
        <title>Actinomadura jelena sp. nov., a novel Actinomycete isolated from soil in Chad.</title>
        <authorList>
            <person name="Shi L."/>
        </authorList>
    </citation>
    <scope>NUCLEOTIDE SEQUENCE [LARGE SCALE GENOMIC DNA]</scope>
    <source>
        <strain evidence="3 4">NEAU-G17</strain>
    </source>
</reference>
<keyword evidence="4" id="KW-1185">Reference proteome</keyword>
<dbReference type="InterPro" id="IPR006311">
    <property type="entry name" value="TAT_signal"/>
</dbReference>
<evidence type="ECO:0000256" key="2">
    <source>
        <dbReference type="ARBA" id="ARBA00023002"/>
    </source>
</evidence>
<organism evidence="3 4">
    <name type="scientific">Actinomadura logoneensis</name>
    <dbReference type="NCBI Taxonomy" id="2293572"/>
    <lineage>
        <taxon>Bacteria</taxon>
        <taxon>Bacillati</taxon>
        <taxon>Actinomycetota</taxon>
        <taxon>Actinomycetes</taxon>
        <taxon>Streptosporangiales</taxon>
        <taxon>Thermomonosporaceae</taxon>
        <taxon>Actinomadura</taxon>
    </lineage>
</organism>
<sequence>MELDRRIVLITGASSGIGAASARAFARAGATVALVARSKDRLDALAAEIGERARVFPCDLADPDAVLEMAARVRDELGVPDVLVNNAGAGRWLFVDESTPHDFRDMAAVPYLAAGYTTTAFAADMVRRGSGRIVVVNSPVSRATWPGAFGYAAARWGLRGMVAALRVDLRGTGVGVTEIVPGKVSSDYFANNPGSEERIPSISAVIPTVTPEQVARALVASVRRDRSRAALPLMTRALVASVRRDRSRAALPLMMRVTMAQAWLAPGLTHRLMALTGAKRR</sequence>
<dbReference type="Gene3D" id="3.40.50.720">
    <property type="entry name" value="NAD(P)-binding Rossmann-like Domain"/>
    <property type="match status" value="1"/>
</dbReference>
<dbReference type="GO" id="GO:0016020">
    <property type="term" value="C:membrane"/>
    <property type="evidence" value="ECO:0007669"/>
    <property type="project" value="TreeGrafter"/>
</dbReference>
<dbReference type="InterPro" id="IPR036291">
    <property type="entry name" value="NAD(P)-bd_dom_sf"/>
</dbReference>
<dbReference type="Pfam" id="PF00106">
    <property type="entry name" value="adh_short"/>
    <property type="match status" value="1"/>
</dbReference>
<dbReference type="AlphaFoldDB" id="A0A372JUY1"/>
<dbReference type="OrthoDB" id="9810734at2"/>
<dbReference type="SUPFAM" id="SSF51735">
    <property type="entry name" value="NAD(P)-binding Rossmann-fold domains"/>
    <property type="match status" value="1"/>
</dbReference>
<dbReference type="RefSeq" id="WP_117355490.1">
    <property type="nucleotide sequence ID" value="NZ_QURH01000006.1"/>
</dbReference>
<evidence type="ECO:0000256" key="1">
    <source>
        <dbReference type="ARBA" id="ARBA00006484"/>
    </source>
</evidence>
<gene>
    <name evidence="3" type="ORF">DZF91_00195</name>
</gene>
<dbReference type="Proteomes" id="UP000261811">
    <property type="component" value="Unassembled WGS sequence"/>
</dbReference>
<comment type="caution">
    <text evidence="3">The sequence shown here is derived from an EMBL/GenBank/DDBJ whole genome shotgun (WGS) entry which is preliminary data.</text>
</comment>
<dbReference type="PROSITE" id="PS51318">
    <property type="entry name" value="TAT"/>
    <property type="match status" value="1"/>
</dbReference>
<dbReference type="PANTHER" id="PTHR44196:SF1">
    <property type="entry name" value="DEHYDROGENASE_REDUCTASE SDR FAMILY MEMBER 7B"/>
    <property type="match status" value="1"/>
</dbReference>
<dbReference type="PRINTS" id="PR00081">
    <property type="entry name" value="GDHRDH"/>
</dbReference>
<dbReference type="GO" id="GO:0016491">
    <property type="term" value="F:oxidoreductase activity"/>
    <property type="evidence" value="ECO:0007669"/>
    <property type="project" value="UniProtKB-KW"/>
</dbReference>
<protein>
    <submittedName>
        <fullName evidence="3">SDR family NAD(P)-dependent oxidoreductase</fullName>
    </submittedName>
</protein>
<accession>A0A372JUY1</accession>
<dbReference type="EMBL" id="QURH01000006">
    <property type="protein sequence ID" value="RFU43616.1"/>
    <property type="molecule type" value="Genomic_DNA"/>
</dbReference>
<evidence type="ECO:0000313" key="4">
    <source>
        <dbReference type="Proteomes" id="UP000261811"/>
    </source>
</evidence>
<name>A0A372JUY1_9ACTN</name>
<evidence type="ECO:0000313" key="3">
    <source>
        <dbReference type="EMBL" id="RFU43616.1"/>
    </source>
</evidence>
<keyword evidence="2" id="KW-0560">Oxidoreductase</keyword>
<proteinExistence type="inferred from homology"/>
<dbReference type="InterPro" id="IPR002347">
    <property type="entry name" value="SDR_fam"/>
</dbReference>
<dbReference type="CDD" id="cd05233">
    <property type="entry name" value="SDR_c"/>
    <property type="match status" value="1"/>
</dbReference>
<dbReference type="PANTHER" id="PTHR44196">
    <property type="entry name" value="DEHYDROGENASE/REDUCTASE SDR FAMILY MEMBER 7B"/>
    <property type="match status" value="1"/>
</dbReference>